<accession>A0A1B6DVK4</accession>
<dbReference type="EMBL" id="GEDC01007583">
    <property type="protein sequence ID" value="JAS29715.1"/>
    <property type="molecule type" value="Transcribed_RNA"/>
</dbReference>
<gene>
    <name evidence="2" type="ORF">g.44359</name>
</gene>
<feature type="non-terminal residue" evidence="2">
    <location>
        <position position="1"/>
    </location>
</feature>
<reference evidence="2" key="1">
    <citation type="submission" date="2015-12" db="EMBL/GenBank/DDBJ databases">
        <title>De novo transcriptome assembly of four potential Pierce s Disease insect vectors from Arizona vineyards.</title>
        <authorList>
            <person name="Tassone E.E."/>
        </authorList>
    </citation>
    <scope>NUCLEOTIDE SEQUENCE</scope>
</reference>
<dbReference type="AlphaFoldDB" id="A0A1B6DVK4"/>
<sequence>KINNAIMMGSFLLVSVLTTTFTIVKAVKNVTVFDINNLRFRSCEITLDARNVIQKMSSTPEIRYKEYKKILTADKEVLLLFMKMCRQVNYQNTTIQDEIRGALRDIRRLERGEKTNKAPIKEQVAYIRQLSRRVEHIKLHKHLTPLQRITEGLVLEPPSNEEIRDKLNFDRIRDKFTDK</sequence>
<feature type="chain" id="PRO_5008581705" evidence="1">
    <location>
        <begin position="27"/>
        <end position="179"/>
    </location>
</feature>
<evidence type="ECO:0000256" key="1">
    <source>
        <dbReference type="SAM" id="SignalP"/>
    </source>
</evidence>
<protein>
    <submittedName>
        <fullName evidence="2">Uncharacterized protein</fullName>
    </submittedName>
</protein>
<name>A0A1B6DVK4_9HEMI</name>
<organism evidence="2">
    <name type="scientific">Clastoptera arizonana</name>
    <name type="common">Arizona spittle bug</name>
    <dbReference type="NCBI Taxonomy" id="38151"/>
    <lineage>
        <taxon>Eukaryota</taxon>
        <taxon>Metazoa</taxon>
        <taxon>Ecdysozoa</taxon>
        <taxon>Arthropoda</taxon>
        <taxon>Hexapoda</taxon>
        <taxon>Insecta</taxon>
        <taxon>Pterygota</taxon>
        <taxon>Neoptera</taxon>
        <taxon>Paraneoptera</taxon>
        <taxon>Hemiptera</taxon>
        <taxon>Auchenorrhyncha</taxon>
        <taxon>Cercopoidea</taxon>
        <taxon>Clastopteridae</taxon>
        <taxon>Clastoptera</taxon>
    </lineage>
</organism>
<keyword evidence="1" id="KW-0732">Signal</keyword>
<evidence type="ECO:0000313" key="2">
    <source>
        <dbReference type="EMBL" id="JAS29715.1"/>
    </source>
</evidence>
<feature type="signal peptide" evidence="1">
    <location>
        <begin position="1"/>
        <end position="26"/>
    </location>
</feature>
<proteinExistence type="predicted"/>